<dbReference type="RefSeq" id="WP_145062502.1">
    <property type="nucleotide sequence ID" value="NZ_CP036263.1"/>
</dbReference>
<dbReference type="Proteomes" id="UP000319852">
    <property type="component" value="Chromosome"/>
</dbReference>
<organism evidence="1 2">
    <name type="scientific">Adhaeretor mobilis</name>
    <dbReference type="NCBI Taxonomy" id="1930276"/>
    <lineage>
        <taxon>Bacteria</taxon>
        <taxon>Pseudomonadati</taxon>
        <taxon>Planctomycetota</taxon>
        <taxon>Planctomycetia</taxon>
        <taxon>Pirellulales</taxon>
        <taxon>Lacipirellulaceae</taxon>
        <taxon>Adhaeretor</taxon>
    </lineage>
</organism>
<name>A0A517N0Z0_9BACT</name>
<accession>A0A517N0Z0</accession>
<evidence type="ECO:0000313" key="1">
    <source>
        <dbReference type="EMBL" id="QDT00784.1"/>
    </source>
</evidence>
<protein>
    <recommendedName>
        <fullName evidence="3">Protein containing DUF1579</fullName>
    </recommendedName>
</protein>
<dbReference type="InterPro" id="IPR011473">
    <property type="entry name" value="DUF1579"/>
</dbReference>
<reference evidence="1 2" key="1">
    <citation type="submission" date="2019-02" db="EMBL/GenBank/DDBJ databases">
        <title>Deep-cultivation of Planctomycetes and their phenomic and genomic characterization uncovers novel biology.</title>
        <authorList>
            <person name="Wiegand S."/>
            <person name="Jogler M."/>
            <person name="Boedeker C."/>
            <person name="Pinto D."/>
            <person name="Vollmers J."/>
            <person name="Rivas-Marin E."/>
            <person name="Kohn T."/>
            <person name="Peeters S.H."/>
            <person name="Heuer A."/>
            <person name="Rast P."/>
            <person name="Oberbeckmann S."/>
            <person name="Bunk B."/>
            <person name="Jeske O."/>
            <person name="Meyerdierks A."/>
            <person name="Storesund J.E."/>
            <person name="Kallscheuer N."/>
            <person name="Luecker S."/>
            <person name="Lage O.M."/>
            <person name="Pohl T."/>
            <person name="Merkel B.J."/>
            <person name="Hornburger P."/>
            <person name="Mueller R.-W."/>
            <person name="Bruemmer F."/>
            <person name="Labrenz M."/>
            <person name="Spormann A.M."/>
            <person name="Op den Camp H."/>
            <person name="Overmann J."/>
            <person name="Amann R."/>
            <person name="Jetten M.S.M."/>
            <person name="Mascher T."/>
            <person name="Medema M.H."/>
            <person name="Devos D.P."/>
            <person name="Kaster A.-K."/>
            <person name="Ovreas L."/>
            <person name="Rohde M."/>
            <person name="Galperin M.Y."/>
            <person name="Jogler C."/>
        </authorList>
    </citation>
    <scope>NUCLEOTIDE SEQUENCE [LARGE SCALE GENOMIC DNA]</scope>
    <source>
        <strain evidence="1 2">HG15A2</strain>
    </source>
</reference>
<dbReference type="KEGG" id="amob:HG15A2_41260"/>
<keyword evidence="2" id="KW-1185">Reference proteome</keyword>
<dbReference type="AlphaFoldDB" id="A0A517N0Z0"/>
<evidence type="ECO:0008006" key="3">
    <source>
        <dbReference type="Google" id="ProtNLM"/>
    </source>
</evidence>
<proteinExistence type="predicted"/>
<gene>
    <name evidence="1" type="ORF">HG15A2_41260</name>
</gene>
<dbReference type="Pfam" id="PF07617">
    <property type="entry name" value="DUF1579"/>
    <property type="match status" value="1"/>
</dbReference>
<sequence length="157" mass="17743">MFAKPQKEHEWLHQLVGRWKVHHDCEMPDGTKSTTEGTMNCRSLGGMWLICESTGESPEGEAWSSIMTLGFDPTKGHYVGTFVGSMMPNIWKYKGKLDAYGKRLPLNSFGPQFDGGGTCNYRDTIDILDADTWLFGSEMQNEDGSWVQFMHGKHTRS</sequence>
<dbReference type="EMBL" id="CP036263">
    <property type="protein sequence ID" value="QDT00784.1"/>
    <property type="molecule type" value="Genomic_DNA"/>
</dbReference>
<evidence type="ECO:0000313" key="2">
    <source>
        <dbReference type="Proteomes" id="UP000319852"/>
    </source>
</evidence>
<dbReference type="OrthoDB" id="512336at2"/>